<reference evidence="1 2" key="1">
    <citation type="submission" date="2019-07" db="EMBL/GenBank/DDBJ databases">
        <title>Whole genome shotgun sequence of Cellulomonas xylanilytica NBRC 101102.</title>
        <authorList>
            <person name="Hosoyama A."/>
            <person name="Uohara A."/>
            <person name="Ohji S."/>
            <person name="Ichikawa N."/>
        </authorList>
    </citation>
    <scope>NUCLEOTIDE SEQUENCE [LARGE SCALE GENOMIC DNA]</scope>
    <source>
        <strain evidence="1 2">NBRC 101102</strain>
    </source>
</reference>
<dbReference type="Gene3D" id="3.90.1150.200">
    <property type="match status" value="1"/>
</dbReference>
<evidence type="ECO:0000313" key="1">
    <source>
        <dbReference type="EMBL" id="GEK21549.1"/>
    </source>
</evidence>
<protein>
    <submittedName>
        <fullName evidence="1">Uncharacterized protein</fullName>
    </submittedName>
</protein>
<dbReference type="SUPFAM" id="SSF159888">
    <property type="entry name" value="YdhG-like"/>
    <property type="match status" value="1"/>
</dbReference>
<comment type="caution">
    <text evidence="1">The sequence shown here is derived from an EMBL/GenBank/DDBJ whole genome shotgun (WGS) entry which is preliminary data.</text>
</comment>
<organism evidence="1 2">
    <name type="scientific">Cellulomonas xylanilytica</name>
    <dbReference type="NCBI Taxonomy" id="233583"/>
    <lineage>
        <taxon>Bacteria</taxon>
        <taxon>Bacillati</taxon>
        <taxon>Actinomycetota</taxon>
        <taxon>Actinomycetes</taxon>
        <taxon>Micrococcales</taxon>
        <taxon>Cellulomonadaceae</taxon>
        <taxon>Cellulomonas</taxon>
    </lineage>
</organism>
<gene>
    <name evidence="1" type="ORF">CXY01_20690</name>
</gene>
<dbReference type="AlphaFoldDB" id="A0A510V3U4"/>
<proteinExistence type="predicted"/>
<accession>A0A510V3U4</accession>
<keyword evidence="2" id="KW-1185">Reference proteome</keyword>
<dbReference type="EMBL" id="BJUB01000006">
    <property type="protein sequence ID" value="GEK21549.1"/>
    <property type="molecule type" value="Genomic_DNA"/>
</dbReference>
<evidence type="ECO:0000313" key="2">
    <source>
        <dbReference type="Proteomes" id="UP000321118"/>
    </source>
</evidence>
<dbReference type="OrthoDB" id="32458at2"/>
<dbReference type="Proteomes" id="UP000321118">
    <property type="component" value="Unassembled WGS sequence"/>
</dbReference>
<name>A0A510V3U4_9CELL</name>
<sequence length="150" mass="16220">MGTTTTPAQGSFTAEERAAVKERAKEVQAATRRGSTVQKAAEAERGVLEKIAEMNEADRAIAERVHAVITASAPRLEPRLWYGMPAYALDGTVVCFFQSAAKFKARYATLGFSDQARLDDGAMWAAGFAITEVSADVERRIEHLVTKAVG</sequence>